<evidence type="ECO:0000256" key="3">
    <source>
        <dbReference type="ARBA" id="ARBA00022723"/>
    </source>
</evidence>
<feature type="domain" description="Enoyl reductase (ER)" evidence="7">
    <location>
        <begin position="8"/>
        <end position="341"/>
    </location>
</feature>
<dbReference type="GO" id="GO:0050572">
    <property type="term" value="F:L-idonate 5-dehydrogenase [NAD(P)+] activity"/>
    <property type="evidence" value="ECO:0007669"/>
    <property type="project" value="UniProtKB-EC"/>
</dbReference>
<evidence type="ECO:0000256" key="5">
    <source>
        <dbReference type="ARBA" id="ARBA00023002"/>
    </source>
</evidence>
<dbReference type="Gene3D" id="3.90.180.10">
    <property type="entry name" value="Medium-chain alcohol dehydrogenases, catalytic domain"/>
    <property type="match status" value="1"/>
</dbReference>
<evidence type="ECO:0000313" key="8">
    <source>
        <dbReference type="EMBL" id="MBB4264679.1"/>
    </source>
</evidence>
<comment type="cofactor">
    <cofactor evidence="1 6">
        <name>Zn(2+)</name>
        <dbReference type="ChEBI" id="CHEBI:29105"/>
    </cofactor>
</comment>
<dbReference type="Proteomes" id="UP000554286">
    <property type="component" value="Unassembled WGS sequence"/>
</dbReference>
<dbReference type="PANTHER" id="PTHR43161:SF9">
    <property type="entry name" value="SORBITOL DEHYDROGENASE"/>
    <property type="match status" value="1"/>
</dbReference>
<dbReference type="AlphaFoldDB" id="A0A7W6W8B5"/>
<dbReference type="InterPro" id="IPR020843">
    <property type="entry name" value="ER"/>
</dbReference>
<dbReference type="RefSeq" id="WP_184042301.1">
    <property type="nucleotide sequence ID" value="NZ_JACIGK010000001.1"/>
</dbReference>
<dbReference type="SUPFAM" id="SSF50129">
    <property type="entry name" value="GroES-like"/>
    <property type="match status" value="1"/>
</dbReference>
<comment type="similarity">
    <text evidence="2 6">Belongs to the zinc-containing alcohol dehydrogenase family.</text>
</comment>
<name>A0A7W6W8B5_9PROT</name>
<dbReference type="EC" id="1.1.1.264" evidence="8"/>
<dbReference type="SUPFAM" id="SSF51735">
    <property type="entry name" value="NAD(P)-binding Rossmann-fold domains"/>
    <property type="match status" value="1"/>
</dbReference>
<reference evidence="8 9" key="1">
    <citation type="submission" date="2020-08" db="EMBL/GenBank/DDBJ databases">
        <title>Genome sequencing of Purple Non-Sulfur Bacteria from various extreme environments.</title>
        <authorList>
            <person name="Mayer M."/>
        </authorList>
    </citation>
    <scope>NUCLEOTIDE SEQUENCE [LARGE SCALE GENOMIC DNA]</scope>
    <source>
        <strain evidence="8 9">JA131</strain>
    </source>
</reference>
<dbReference type="Gene3D" id="3.40.50.720">
    <property type="entry name" value="NAD(P)-binding Rossmann-like Domain"/>
    <property type="match status" value="1"/>
</dbReference>
<dbReference type="PANTHER" id="PTHR43161">
    <property type="entry name" value="SORBITOL DEHYDROGENASE"/>
    <property type="match status" value="1"/>
</dbReference>
<dbReference type="CDD" id="cd08232">
    <property type="entry name" value="idonate-5-DH"/>
    <property type="match status" value="1"/>
</dbReference>
<dbReference type="InterPro" id="IPR013154">
    <property type="entry name" value="ADH-like_N"/>
</dbReference>
<organism evidence="8 9">
    <name type="scientific">Roseospira visakhapatnamensis</name>
    <dbReference type="NCBI Taxonomy" id="390880"/>
    <lineage>
        <taxon>Bacteria</taxon>
        <taxon>Pseudomonadati</taxon>
        <taxon>Pseudomonadota</taxon>
        <taxon>Alphaproteobacteria</taxon>
        <taxon>Rhodospirillales</taxon>
        <taxon>Rhodospirillaceae</taxon>
        <taxon>Roseospira</taxon>
    </lineage>
</organism>
<dbReference type="SMART" id="SM00829">
    <property type="entry name" value="PKS_ER"/>
    <property type="match status" value="1"/>
</dbReference>
<gene>
    <name evidence="8" type="ORF">GGD89_000285</name>
</gene>
<protein>
    <submittedName>
        <fullName evidence="8">L-idonate 5-dehydrogenase</fullName>
        <ecNumber evidence="8">1.1.1.264</ecNumber>
    </submittedName>
</protein>
<sequence>MKAIVCHGPKDLRIEERETPVAGPDEVLIRTEAGGICGSDLHYFNNGGFGAVRLTEPMILGHEVAGRVAAVGSEVSGLSVGDLVAVNPSRPCGRCAYCRRAQYNQCLEMRYYGSAMRTPHVQGAFSEALVAKAWQCEVLPAGVSAAEAAFAEPLSVALHAVNRAGGLIGKRVLVTGTGPIGALVVAAAKLHGALEVVATDVVDEALARARAVGADRTINVATDADALAAYGADKGSVDVVFEASGNERALRAALDVIRPRGCLVQLGLGGDVTLPQNQIVAKEIELRGSFRFHEEFAWAVALIGAGRVPLAPLLTGTFPVDQAVAAFESAGDRRTAMKVQIAFA</sequence>
<evidence type="ECO:0000259" key="7">
    <source>
        <dbReference type="SMART" id="SM00829"/>
    </source>
</evidence>
<evidence type="ECO:0000256" key="1">
    <source>
        <dbReference type="ARBA" id="ARBA00001947"/>
    </source>
</evidence>
<dbReference type="InterPro" id="IPR013149">
    <property type="entry name" value="ADH-like_C"/>
</dbReference>
<dbReference type="Pfam" id="PF08240">
    <property type="entry name" value="ADH_N"/>
    <property type="match status" value="1"/>
</dbReference>
<keyword evidence="5 8" id="KW-0560">Oxidoreductase</keyword>
<dbReference type="InterPro" id="IPR036291">
    <property type="entry name" value="NAD(P)-bd_dom_sf"/>
</dbReference>
<dbReference type="InterPro" id="IPR002328">
    <property type="entry name" value="ADH_Zn_CS"/>
</dbReference>
<evidence type="ECO:0000256" key="2">
    <source>
        <dbReference type="ARBA" id="ARBA00008072"/>
    </source>
</evidence>
<keyword evidence="4 6" id="KW-0862">Zinc</keyword>
<dbReference type="Pfam" id="PF00107">
    <property type="entry name" value="ADH_zinc_N"/>
    <property type="match status" value="1"/>
</dbReference>
<accession>A0A7W6W8B5</accession>
<evidence type="ECO:0000256" key="4">
    <source>
        <dbReference type="ARBA" id="ARBA00022833"/>
    </source>
</evidence>
<dbReference type="PROSITE" id="PS00059">
    <property type="entry name" value="ADH_ZINC"/>
    <property type="match status" value="1"/>
</dbReference>
<keyword evidence="3 6" id="KW-0479">Metal-binding</keyword>
<dbReference type="EMBL" id="JACIGK010000001">
    <property type="protein sequence ID" value="MBB4264679.1"/>
    <property type="molecule type" value="Genomic_DNA"/>
</dbReference>
<keyword evidence="9" id="KW-1185">Reference proteome</keyword>
<proteinExistence type="inferred from homology"/>
<dbReference type="InterPro" id="IPR011032">
    <property type="entry name" value="GroES-like_sf"/>
</dbReference>
<evidence type="ECO:0000313" key="9">
    <source>
        <dbReference type="Proteomes" id="UP000554286"/>
    </source>
</evidence>
<comment type="caution">
    <text evidence="8">The sequence shown here is derived from an EMBL/GenBank/DDBJ whole genome shotgun (WGS) entry which is preliminary data.</text>
</comment>
<dbReference type="GO" id="GO:0008270">
    <property type="term" value="F:zinc ion binding"/>
    <property type="evidence" value="ECO:0007669"/>
    <property type="project" value="InterPro"/>
</dbReference>
<evidence type="ECO:0000256" key="6">
    <source>
        <dbReference type="RuleBase" id="RU361277"/>
    </source>
</evidence>